<keyword evidence="2" id="KW-1185">Reference proteome</keyword>
<dbReference type="EMBL" id="BMAV01014168">
    <property type="protein sequence ID" value="GFY62322.1"/>
    <property type="molecule type" value="Genomic_DNA"/>
</dbReference>
<sequence>MYQLANCHRDTAPKGGCHSKTQVNAHDPSVRGVTIYPVKVRFSLITGCRLLLVGVGCVGPLSPGLVCRGGSDALHLVHRQPTVKTSSLRKVTADPNETGETIRKGGFFDSFVSEATSRT</sequence>
<protein>
    <submittedName>
        <fullName evidence="1">Uncharacterized protein</fullName>
    </submittedName>
</protein>
<evidence type="ECO:0000313" key="2">
    <source>
        <dbReference type="Proteomes" id="UP000886998"/>
    </source>
</evidence>
<dbReference type="AlphaFoldDB" id="A0A8X6XZ58"/>
<gene>
    <name evidence="1" type="ORF">TNIN_211301</name>
</gene>
<comment type="caution">
    <text evidence="1">The sequence shown here is derived from an EMBL/GenBank/DDBJ whole genome shotgun (WGS) entry which is preliminary data.</text>
</comment>
<evidence type="ECO:0000313" key="1">
    <source>
        <dbReference type="EMBL" id="GFY62322.1"/>
    </source>
</evidence>
<organism evidence="1 2">
    <name type="scientific">Trichonephila inaurata madagascariensis</name>
    <dbReference type="NCBI Taxonomy" id="2747483"/>
    <lineage>
        <taxon>Eukaryota</taxon>
        <taxon>Metazoa</taxon>
        <taxon>Ecdysozoa</taxon>
        <taxon>Arthropoda</taxon>
        <taxon>Chelicerata</taxon>
        <taxon>Arachnida</taxon>
        <taxon>Araneae</taxon>
        <taxon>Araneomorphae</taxon>
        <taxon>Entelegynae</taxon>
        <taxon>Araneoidea</taxon>
        <taxon>Nephilidae</taxon>
        <taxon>Trichonephila</taxon>
        <taxon>Trichonephila inaurata</taxon>
    </lineage>
</organism>
<dbReference type="Proteomes" id="UP000886998">
    <property type="component" value="Unassembled WGS sequence"/>
</dbReference>
<name>A0A8X6XZ58_9ARAC</name>
<proteinExistence type="predicted"/>
<reference evidence="1" key="1">
    <citation type="submission" date="2020-08" db="EMBL/GenBank/DDBJ databases">
        <title>Multicomponent nature underlies the extraordinary mechanical properties of spider dragline silk.</title>
        <authorList>
            <person name="Kono N."/>
            <person name="Nakamura H."/>
            <person name="Mori M."/>
            <person name="Yoshida Y."/>
            <person name="Ohtoshi R."/>
            <person name="Malay A.D."/>
            <person name="Moran D.A.P."/>
            <person name="Tomita M."/>
            <person name="Numata K."/>
            <person name="Arakawa K."/>
        </authorList>
    </citation>
    <scope>NUCLEOTIDE SEQUENCE</scope>
</reference>
<accession>A0A8X6XZ58</accession>